<organism evidence="6 7">
    <name type="scientific">Proteiniclasticum sediminis</name>
    <dbReference type="NCBI Taxonomy" id="2804028"/>
    <lineage>
        <taxon>Bacteria</taxon>
        <taxon>Bacillati</taxon>
        <taxon>Bacillota</taxon>
        <taxon>Clostridia</taxon>
        <taxon>Eubacteriales</taxon>
        <taxon>Clostridiaceae</taxon>
        <taxon>Proteiniclasticum</taxon>
    </lineage>
</organism>
<keyword evidence="3" id="KW-0597">Phosphoprotein</keyword>
<dbReference type="GO" id="GO:0003677">
    <property type="term" value="F:DNA binding"/>
    <property type="evidence" value="ECO:0007669"/>
    <property type="project" value="InterPro"/>
</dbReference>
<keyword evidence="7" id="KW-1185">Reference proteome</keyword>
<protein>
    <recommendedName>
        <fullName evidence="1">Stage 0 sporulation protein A homolog</fullName>
    </recommendedName>
</protein>
<dbReference type="EMBL" id="JAGSCS010000010">
    <property type="protein sequence ID" value="MBR0576389.1"/>
    <property type="molecule type" value="Genomic_DNA"/>
</dbReference>
<evidence type="ECO:0000259" key="4">
    <source>
        <dbReference type="PROSITE" id="PS50110"/>
    </source>
</evidence>
<dbReference type="InterPro" id="IPR046947">
    <property type="entry name" value="LytR-like"/>
</dbReference>
<dbReference type="GO" id="GO:0000156">
    <property type="term" value="F:phosphorelay response regulator activity"/>
    <property type="evidence" value="ECO:0007669"/>
    <property type="project" value="InterPro"/>
</dbReference>
<dbReference type="SMART" id="SM00850">
    <property type="entry name" value="LytTR"/>
    <property type="match status" value="1"/>
</dbReference>
<dbReference type="RefSeq" id="WP_211801309.1">
    <property type="nucleotide sequence ID" value="NZ_JAGSCS010000010.1"/>
</dbReference>
<dbReference type="Pfam" id="PF04397">
    <property type="entry name" value="LytTR"/>
    <property type="match status" value="1"/>
</dbReference>
<dbReference type="InterPro" id="IPR011006">
    <property type="entry name" value="CheY-like_superfamily"/>
</dbReference>
<dbReference type="Proteomes" id="UP000675379">
    <property type="component" value="Unassembled WGS sequence"/>
</dbReference>
<dbReference type="SUPFAM" id="SSF52172">
    <property type="entry name" value="CheY-like"/>
    <property type="match status" value="1"/>
</dbReference>
<accession>A0A941HQE1</accession>
<dbReference type="PANTHER" id="PTHR37299:SF1">
    <property type="entry name" value="STAGE 0 SPORULATION PROTEIN A HOMOLOG"/>
    <property type="match status" value="1"/>
</dbReference>
<name>A0A941HQE1_9CLOT</name>
<feature type="domain" description="Response regulatory" evidence="4">
    <location>
        <begin position="2"/>
        <end position="116"/>
    </location>
</feature>
<dbReference type="PROSITE" id="PS50930">
    <property type="entry name" value="HTH_LYTTR"/>
    <property type="match status" value="1"/>
</dbReference>
<dbReference type="PROSITE" id="PS50110">
    <property type="entry name" value="RESPONSE_REGULATORY"/>
    <property type="match status" value="1"/>
</dbReference>
<evidence type="ECO:0000313" key="7">
    <source>
        <dbReference type="Proteomes" id="UP000675379"/>
    </source>
</evidence>
<gene>
    <name evidence="6" type="ORF">KCG48_08540</name>
</gene>
<comment type="function">
    <text evidence="2">May play the central regulatory role in sporulation. It may be an element of the effector pathway responsible for the activation of sporulation genes in response to nutritional stress. Spo0A may act in concert with spo0H (a sigma factor) to control the expression of some genes that are critical to the sporulation process.</text>
</comment>
<dbReference type="Gene3D" id="2.40.50.1020">
    <property type="entry name" value="LytTr DNA-binding domain"/>
    <property type="match status" value="1"/>
</dbReference>
<evidence type="ECO:0000256" key="2">
    <source>
        <dbReference type="ARBA" id="ARBA00024867"/>
    </source>
</evidence>
<feature type="modified residue" description="4-aspartylphosphate" evidence="3">
    <location>
        <position position="53"/>
    </location>
</feature>
<dbReference type="AlphaFoldDB" id="A0A941HQE1"/>
<sequence length="240" mass="27146">MRIAIIDDEKPARSELEFLIHEKDPQAEITGIASGEEALEILSKEPFDLFLIDINLGDISGTTLAATVRKLVPNAEIVFATAYNTYAEKAFEVGALSYLLKPYSAEKVGQMLDRYAQKKGQSSPEKAMPALAKIPVNMDKKIIMLDLQDIVFIETQNRMCIIHTRTGEYHDNATMNHFEAKLADKGFFRIQKSYLVNLAHVAEIYPWFNNSYCVKMDGYPKEALPVSRKQIKQLKELLSI</sequence>
<reference evidence="6" key="1">
    <citation type="submission" date="2021-04" db="EMBL/GenBank/DDBJ databases">
        <title>Proteiniclasticum sedimins sp. nov., an obligate anaerobic bacterium isolated from anaerobic sludge.</title>
        <authorList>
            <person name="Liu J."/>
        </authorList>
    </citation>
    <scope>NUCLEOTIDE SEQUENCE</scope>
    <source>
        <strain evidence="6">BAD-10</strain>
    </source>
</reference>
<dbReference type="Pfam" id="PF00072">
    <property type="entry name" value="Response_reg"/>
    <property type="match status" value="1"/>
</dbReference>
<dbReference type="InterPro" id="IPR001789">
    <property type="entry name" value="Sig_transdc_resp-reg_receiver"/>
</dbReference>
<dbReference type="InterPro" id="IPR007492">
    <property type="entry name" value="LytTR_DNA-bd_dom"/>
</dbReference>
<dbReference type="SMART" id="SM00448">
    <property type="entry name" value="REC"/>
    <property type="match status" value="1"/>
</dbReference>
<comment type="caution">
    <text evidence="6">The sequence shown here is derived from an EMBL/GenBank/DDBJ whole genome shotgun (WGS) entry which is preliminary data.</text>
</comment>
<evidence type="ECO:0000259" key="5">
    <source>
        <dbReference type="PROSITE" id="PS50930"/>
    </source>
</evidence>
<feature type="domain" description="HTH LytTR-type" evidence="5">
    <location>
        <begin position="134"/>
        <end position="240"/>
    </location>
</feature>
<dbReference type="PANTHER" id="PTHR37299">
    <property type="entry name" value="TRANSCRIPTIONAL REGULATOR-RELATED"/>
    <property type="match status" value="1"/>
</dbReference>
<proteinExistence type="predicted"/>
<evidence type="ECO:0000256" key="3">
    <source>
        <dbReference type="PROSITE-ProRule" id="PRU00169"/>
    </source>
</evidence>
<evidence type="ECO:0000313" key="6">
    <source>
        <dbReference type="EMBL" id="MBR0576389.1"/>
    </source>
</evidence>
<evidence type="ECO:0000256" key="1">
    <source>
        <dbReference type="ARBA" id="ARBA00018672"/>
    </source>
</evidence>
<dbReference type="Gene3D" id="3.40.50.2300">
    <property type="match status" value="1"/>
</dbReference>